<keyword evidence="1" id="KW-0472">Membrane</keyword>
<evidence type="ECO:0000313" key="2">
    <source>
        <dbReference type="EMBL" id="GLB47995.1"/>
    </source>
</evidence>
<comment type="caution">
    <text evidence="2">The sequence shown here is derived from an EMBL/GenBank/DDBJ whole genome shotgun (WGS) entry which is preliminary data.</text>
</comment>
<organism evidence="2 3">
    <name type="scientific">Neptunitalea lumnitzerae</name>
    <dbReference type="NCBI Taxonomy" id="2965509"/>
    <lineage>
        <taxon>Bacteria</taxon>
        <taxon>Pseudomonadati</taxon>
        <taxon>Bacteroidota</taxon>
        <taxon>Flavobacteriia</taxon>
        <taxon>Flavobacteriales</taxon>
        <taxon>Flavobacteriaceae</taxon>
        <taxon>Neptunitalea</taxon>
    </lineage>
</organism>
<name>A0ABQ5MF23_9FLAO</name>
<sequence length="675" mass="79162">MNEKNLLASLAVFRELYDKETDIYNIIASFVNDLILQDKTISFTISEISKSFNNKYEFNIPSSVIKTSLKRLDYLTKSGNSYIVNINQLNNTDVIDNKKLIENSHNEIFNKLTEYVEDKKKLKLSENEINKLHHNFCNYLLDENNGDDYLEFISSFIISHQNDNDIQKKINVIREGVILYSGIKYTNDSYNYNDFGNWRHELNIFLDTEIIFHLQGYNGEVYKEIAEDFLKFTKEINSKSKKNKLIKLYYFPEVKNEIDKFFHKAKFILEGKVNLNPKVTAMVEILNGCSTNSDLQNKKSDLYTFLYRNGIEEFTKNIDVTDSQNREFNIISQDVITEVNSYLGIDNCENLLDLFNKISILRRNNNEENFENIRYILLSGNNKTLSAAFNTSVYERFRVPLATNLNFIINRFWFKLNKGFSQKDFPSSFSILTKSQIVLSKVLNDNIGEKFDDLELKYNKGEITRDQAVNRLKDLRVSTKKPEEIKQEITDEVLDFITVDSLEDYIEKQNHFKAKAKDYEFVSKELKNETNKSIVLKEQLLQSKKARINEKQLIIDDFDLKYNEAKQFANTSVTKLRILIFVFILLFYGIILGLIFYKGWDTMEKYTYIIGVPLTIFLLGTIIFQKQIKLENILNSIKTSITNKRIKRISKYSLNEIENLKSEINNLETEIEEIK</sequence>
<accession>A0ABQ5MF23</accession>
<feature type="transmembrane region" description="Helical" evidence="1">
    <location>
        <begin position="578"/>
        <end position="600"/>
    </location>
</feature>
<dbReference type="EMBL" id="BRVO01000001">
    <property type="protein sequence ID" value="GLB47995.1"/>
    <property type="molecule type" value="Genomic_DNA"/>
</dbReference>
<evidence type="ECO:0000313" key="3">
    <source>
        <dbReference type="Proteomes" id="UP001143543"/>
    </source>
</evidence>
<protein>
    <submittedName>
        <fullName evidence="2">Uncharacterized protein</fullName>
    </submittedName>
</protein>
<evidence type="ECO:0000256" key="1">
    <source>
        <dbReference type="SAM" id="Phobius"/>
    </source>
</evidence>
<dbReference type="RefSeq" id="WP_281763654.1">
    <property type="nucleotide sequence ID" value="NZ_BRVO01000001.1"/>
</dbReference>
<reference evidence="2" key="1">
    <citation type="submission" date="2022-07" db="EMBL/GenBank/DDBJ databases">
        <title>Taxonomy of Novel Oxalotrophic and Methylotrophic Bacteria.</title>
        <authorList>
            <person name="Sahin N."/>
            <person name="Tani A."/>
        </authorList>
    </citation>
    <scope>NUCLEOTIDE SEQUENCE</scope>
    <source>
        <strain evidence="2">Y10</strain>
    </source>
</reference>
<keyword evidence="1" id="KW-1133">Transmembrane helix</keyword>
<proteinExistence type="predicted"/>
<keyword evidence="3" id="KW-1185">Reference proteome</keyword>
<gene>
    <name evidence="2" type="ORF">Y10_03630</name>
</gene>
<dbReference type="Proteomes" id="UP001143543">
    <property type="component" value="Unassembled WGS sequence"/>
</dbReference>
<keyword evidence="1" id="KW-0812">Transmembrane</keyword>
<feature type="transmembrane region" description="Helical" evidence="1">
    <location>
        <begin position="606"/>
        <end position="624"/>
    </location>
</feature>